<proteinExistence type="predicted"/>
<feature type="non-terminal residue" evidence="9">
    <location>
        <position position="347"/>
    </location>
</feature>
<dbReference type="GO" id="GO:0005634">
    <property type="term" value="C:nucleus"/>
    <property type="evidence" value="ECO:0007669"/>
    <property type="project" value="UniProtKB-SubCell"/>
</dbReference>
<accession>A0A139AJD4</accession>
<evidence type="ECO:0000256" key="4">
    <source>
        <dbReference type="ARBA" id="ARBA00023015"/>
    </source>
</evidence>
<evidence type="ECO:0000256" key="1">
    <source>
        <dbReference type="ARBA" id="ARBA00004123"/>
    </source>
</evidence>
<dbReference type="PANTHER" id="PTHR31986:SF7">
    <property type="entry name" value="REGULATOR OF DRUG SENSITIVITY 2"/>
    <property type="match status" value="1"/>
</dbReference>
<dbReference type="SUPFAM" id="SSF57701">
    <property type="entry name" value="Zn2/Cys6 DNA-binding domain"/>
    <property type="match status" value="1"/>
</dbReference>
<dbReference type="GO" id="GO:0008270">
    <property type="term" value="F:zinc ion binding"/>
    <property type="evidence" value="ECO:0007669"/>
    <property type="project" value="InterPro"/>
</dbReference>
<dbReference type="CDD" id="cd00067">
    <property type="entry name" value="GAL4"/>
    <property type="match status" value="1"/>
</dbReference>
<evidence type="ECO:0000256" key="7">
    <source>
        <dbReference type="ARBA" id="ARBA00023242"/>
    </source>
</evidence>
<evidence type="ECO:0000259" key="8">
    <source>
        <dbReference type="PROSITE" id="PS50048"/>
    </source>
</evidence>
<organism evidence="9 10">
    <name type="scientific">Gonapodya prolifera (strain JEL478)</name>
    <name type="common">Monoblepharis prolifera</name>
    <dbReference type="NCBI Taxonomy" id="1344416"/>
    <lineage>
        <taxon>Eukaryota</taxon>
        <taxon>Fungi</taxon>
        <taxon>Fungi incertae sedis</taxon>
        <taxon>Chytridiomycota</taxon>
        <taxon>Chytridiomycota incertae sedis</taxon>
        <taxon>Monoblepharidomycetes</taxon>
        <taxon>Monoblepharidales</taxon>
        <taxon>Gonapodyaceae</taxon>
        <taxon>Gonapodya</taxon>
    </lineage>
</organism>
<dbReference type="GO" id="GO:0003677">
    <property type="term" value="F:DNA binding"/>
    <property type="evidence" value="ECO:0007669"/>
    <property type="project" value="UniProtKB-KW"/>
</dbReference>
<reference evidence="9 10" key="1">
    <citation type="journal article" date="2015" name="Genome Biol. Evol.">
        <title>Phylogenomic analyses indicate that early fungi evolved digesting cell walls of algal ancestors of land plants.</title>
        <authorList>
            <person name="Chang Y."/>
            <person name="Wang S."/>
            <person name="Sekimoto S."/>
            <person name="Aerts A.L."/>
            <person name="Choi C."/>
            <person name="Clum A."/>
            <person name="LaButti K.M."/>
            <person name="Lindquist E.A."/>
            <person name="Yee Ngan C."/>
            <person name="Ohm R.A."/>
            <person name="Salamov A.A."/>
            <person name="Grigoriev I.V."/>
            <person name="Spatafora J.W."/>
            <person name="Berbee M.L."/>
        </authorList>
    </citation>
    <scope>NUCLEOTIDE SEQUENCE [LARGE SCALE GENOMIC DNA]</scope>
    <source>
        <strain evidence="9 10">JEL478</strain>
    </source>
</reference>
<dbReference type="GO" id="GO:0000981">
    <property type="term" value="F:DNA-binding transcription factor activity, RNA polymerase II-specific"/>
    <property type="evidence" value="ECO:0007669"/>
    <property type="project" value="InterPro"/>
</dbReference>
<dbReference type="InterPro" id="IPR056751">
    <property type="entry name" value="PAS_13"/>
</dbReference>
<dbReference type="STRING" id="1344416.A0A139AJD4"/>
<dbReference type="AlphaFoldDB" id="A0A139AJD4"/>
<dbReference type="PROSITE" id="PS50048">
    <property type="entry name" value="ZN2_CY6_FUNGAL_2"/>
    <property type="match status" value="1"/>
</dbReference>
<keyword evidence="7" id="KW-0539">Nucleus</keyword>
<keyword evidence="2" id="KW-0479">Metal-binding</keyword>
<dbReference type="InterPro" id="IPR001138">
    <property type="entry name" value="Zn2Cys6_DnaBD"/>
</dbReference>
<dbReference type="EMBL" id="KQ965751">
    <property type="protein sequence ID" value="KXS16573.1"/>
    <property type="molecule type" value="Genomic_DNA"/>
</dbReference>
<dbReference type="InterPro" id="IPR053045">
    <property type="entry name" value="Zinc_cluster_trans_reg"/>
</dbReference>
<evidence type="ECO:0000313" key="9">
    <source>
        <dbReference type="EMBL" id="KXS16573.1"/>
    </source>
</evidence>
<comment type="subcellular location">
    <subcellularLocation>
        <location evidence="1">Nucleus</location>
    </subcellularLocation>
</comment>
<gene>
    <name evidence="9" type="ORF">M427DRAFT_92107</name>
</gene>
<dbReference type="OMA" id="RWMDSNV"/>
<dbReference type="InterPro" id="IPR036864">
    <property type="entry name" value="Zn2-C6_fun-type_DNA-bd_sf"/>
</dbReference>
<name>A0A139AJD4_GONPJ</name>
<sequence>KRRSKASACLNCRRSHASCDAGRPCSRCIKRGLASSCEPPARAKGSLMNQQLPRSDSGQMQIVRVPSMGPAGFQQMQTAVYQQQPMQTIAPTPIVYQTQVYQMAPSNPPGPFRQNSTLLSNPSMQPQGDWGLPPCGVVYEGQSTATPSDDAHASRTLSTILQAKHAAGLLIPYDYKAAYNRLARRISTTRTSIARQRLLAAALYVSEDLEPVWQTHLDTLASEEQFERLLLEHDRTFSATGMPAALWRRTGEIMRANREFAGLVGVPLERLSGGRVNLFELMTEDSEVAYWDKWTGVAADGAQKAVMMSCSLVRGGKQHNAPLHCAFSFTIRRDAWEVPSAIVGNFL</sequence>
<dbReference type="Proteomes" id="UP000070544">
    <property type="component" value="Unassembled WGS sequence"/>
</dbReference>
<dbReference type="Gene3D" id="4.10.240.10">
    <property type="entry name" value="Zn(2)-C6 fungal-type DNA-binding domain"/>
    <property type="match status" value="1"/>
</dbReference>
<dbReference type="OrthoDB" id="65716at2759"/>
<keyword evidence="10" id="KW-1185">Reference proteome</keyword>
<dbReference type="Pfam" id="PF24990">
    <property type="entry name" value="PAS_13"/>
    <property type="match status" value="1"/>
</dbReference>
<protein>
    <recommendedName>
        <fullName evidence="8">Zn(2)-C6 fungal-type domain-containing protein</fullName>
    </recommendedName>
</protein>
<feature type="non-terminal residue" evidence="9">
    <location>
        <position position="1"/>
    </location>
</feature>
<dbReference type="SMART" id="SM00066">
    <property type="entry name" value="GAL4"/>
    <property type="match status" value="1"/>
</dbReference>
<keyword evidence="3" id="KW-0862">Zinc</keyword>
<dbReference type="PROSITE" id="PS00463">
    <property type="entry name" value="ZN2_CY6_FUNGAL_1"/>
    <property type="match status" value="1"/>
</dbReference>
<keyword evidence="5" id="KW-0238">DNA-binding</keyword>
<evidence type="ECO:0000313" key="10">
    <source>
        <dbReference type="Proteomes" id="UP000070544"/>
    </source>
</evidence>
<keyword evidence="6" id="KW-0804">Transcription</keyword>
<keyword evidence="4" id="KW-0805">Transcription regulation</keyword>
<dbReference type="Pfam" id="PF00172">
    <property type="entry name" value="Zn_clus"/>
    <property type="match status" value="1"/>
</dbReference>
<evidence type="ECO:0000256" key="3">
    <source>
        <dbReference type="ARBA" id="ARBA00022833"/>
    </source>
</evidence>
<evidence type="ECO:0000256" key="5">
    <source>
        <dbReference type="ARBA" id="ARBA00023125"/>
    </source>
</evidence>
<dbReference type="PANTHER" id="PTHR31986">
    <property type="entry name" value="REGULATOR OF DRUG SENSITIVITY 2"/>
    <property type="match status" value="1"/>
</dbReference>
<evidence type="ECO:0000256" key="2">
    <source>
        <dbReference type="ARBA" id="ARBA00022723"/>
    </source>
</evidence>
<evidence type="ECO:0000256" key="6">
    <source>
        <dbReference type="ARBA" id="ARBA00023163"/>
    </source>
</evidence>
<feature type="domain" description="Zn(2)-C6 fungal-type" evidence="8">
    <location>
        <begin position="8"/>
        <end position="37"/>
    </location>
</feature>